<reference evidence="2" key="1">
    <citation type="submission" date="2021-09" db="EMBL/GenBank/DDBJ databases">
        <authorList>
            <consortium name="AG Swart"/>
            <person name="Singh M."/>
            <person name="Singh A."/>
            <person name="Seah K."/>
            <person name="Emmerich C."/>
        </authorList>
    </citation>
    <scope>NUCLEOTIDE SEQUENCE</scope>
    <source>
        <strain evidence="2">ATCC30299</strain>
    </source>
</reference>
<keyword evidence="3" id="KW-1185">Reference proteome</keyword>
<evidence type="ECO:0000313" key="3">
    <source>
        <dbReference type="Proteomes" id="UP001162131"/>
    </source>
</evidence>
<dbReference type="Proteomes" id="UP001162131">
    <property type="component" value="Unassembled WGS sequence"/>
</dbReference>
<feature type="region of interest" description="Disordered" evidence="1">
    <location>
        <begin position="47"/>
        <end position="70"/>
    </location>
</feature>
<proteinExistence type="predicted"/>
<organism evidence="2 3">
    <name type="scientific">Blepharisma stoltei</name>
    <dbReference type="NCBI Taxonomy" id="1481888"/>
    <lineage>
        <taxon>Eukaryota</taxon>
        <taxon>Sar</taxon>
        <taxon>Alveolata</taxon>
        <taxon>Ciliophora</taxon>
        <taxon>Postciliodesmatophora</taxon>
        <taxon>Heterotrichea</taxon>
        <taxon>Heterotrichida</taxon>
        <taxon>Blepharismidae</taxon>
        <taxon>Blepharisma</taxon>
    </lineage>
</organism>
<dbReference type="AlphaFoldDB" id="A0AAU9J1V1"/>
<evidence type="ECO:0000256" key="1">
    <source>
        <dbReference type="SAM" id="MobiDB-lite"/>
    </source>
</evidence>
<protein>
    <submittedName>
        <fullName evidence="2">Uncharacterized protein</fullName>
    </submittedName>
</protein>
<accession>A0AAU9J1V1</accession>
<comment type="caution">
    <text evidence="2">The sequence shown here is derived from an EMBL/GenBank/DDBJ whole genome shotgun (WGS) entry which is preliminary data.</text>
</comment>
<gene>
    <name evidence="2" type="ORF">BSTOLATCC_MIC27419</name>
</gene>
<dbReference type="EMBL" id="CAJZBQ010000027">
    <property type="protein sequence ID" value="CAG9320840.1"/>
    <property type="molecule type" value="Genomic_DNA"/>
</dbReference>
<name>A0AAU9J1V1_9CILI</name>
<evidence type="ECO:0000313" key="2">
    <source>
        <dbReference type="EMBL" id="CAG9320840.1"/>
    </source>
</evidence>
<sequence>MEKPNVLQSYLLPDHILPKGRRSRVSSQNQITINILRTDSIKDTESKNQTLLPKTQNISPTNEGSAISRNTEFKPSLIPIQRNTKKRKTLNDSPVFTTEDLSVHHENVKELFKNISPAMFQRKSKKFVKLKSLPPIDPPVKLATKSTWNFDINKPKPRKLTQIQSKPVLKRNRSFEISNINNKLNDKFPLNICLDKINWLSTNFFKPKISVKT</sequence>